<dbReference type="OrthoDB" id="9803132at2"/>
<dbReference type="STRING" id="861299.J421_1762"/>
<evidence type="ECO:0000259" key="2">
    <source>
        <dbReference type="Pfam" id="PF00149"/>
    </source>
</evidence>
<reference evidence="3 4" key="1">
    <citation type="journal article" date="2014" name="Genome Announc.">
        <title>Genome Sequence and Methylome of Soil Bacterium Gemmatirosa kalamazoonensis KBS708T, a Member of the Rarely Cultivated Gemmatimonadetes Phylum.</title>
        <authorList>
            <person name="Debruyn J.M."/>
            <person name="Radosevich M."/>
            <person name="Wommack K.E."/>
            <person name="Polson S.W."/>
            <person name="Hauser L.J."/>
            <person name="Fawaz M.N."/>
            <person name="Korlach J."/>
            <person name="Tsai Y.C."/>
        </authorList>
    </citation>
    <scope>NUCLEOTIDE SEQUENCE [LARGE SCALE GENOMIC DNA]</scope>
    <source>
        <strain evidence="3 4">KBS708</strain>
    </source>
</reference>
<organism evidence="3 4">
    <name type="scientific">Gemmatirosa kalamazoonensis</name>
    <dbReference type="NCBI Taxonomy" id="861299"/>
    <lineage>
        <taxon>Bacteria</taxon>
        <taxon>Pseudomonadati</taxon>
        <taxon>Gemmatimonadota</taxon>
        <taxon>Gemmatimonadia</taxon>
        <taxon>Gemmatimonadales</taxon>
        <taxon>Gemmatimonadaceae</taxon>
        <taxon>Gemmatirosa</taxon>
    </lineage>
</organism>
<sequence>MPAIPRLTVRSLLVLSLTAAGAAAQPPAVDSVHAITRPREPLPSEGASAGVTRFSFIVYGDTRGRRDGADVQYEHSLVVESMLRTIDRMRAGPDPVRFILQSGDAVVNGRDPAQWNVSFVGLINRLTTQGGVPYFLAPGNHDVTSAADLANPGRQAGLANYLRAMSQLIPPDGATRRLTGYPAYAFGYGNTFVLAFDSNIADDSTQLAWVRSQLVGLDRRRYRHVVAFFHHPAFSSGPHGGATVERPTAALRAKYMPLFRKYDVQLLVTGHEHLFEHWVERYRDSTGRARRIDQLVSGGGGAPLYGYQGEPDLRAYVAAAAADSVRVEHLARPGLDPGDNAYHYIVVHVDGERLWLDVIGVDWGSNFRPYRSARQTLGDVP</sequence>
<feature type="signal peptide" evidence="1">
    <location>
        <begin position="1"/>
        <end position="22"/>
    </location>
</feature>
<dbReference type="Gene3D" id="3.60.21.10">
    <property type="match status" value="1"/>
</dbReference>
<evidence type="ECO:0000256" key="1">
    <source>
        <dbReference type="SAM" id="SignalP"/>
    </source>
</evidence>
<dbReference type="PANTHER" id="PTHR43143">
    <property type="entry name" value="METALLOPHOSPHOESTERASE, CALCINEURIN SUPERFAMILY"/>
    <property type="match status" value="1"/>
</dbReference>
<keyword evidence="4" id="KW-1185">Reference proteome</keyword>
<dbReference type="HOGENOM" id="CLU_043332_2_0_0"/>
<feature type="chain" id="PRO_5004794858" evidence="1">
    <location>
        <begin position="23"/>
        <end position="381"/>
    </location>
</feature>
<dbReference type="RefSeq" id="WP_025410803.1">
    <property type="nucleotide sequence ID" value="NZ_CP007128.1"/>
</dbReference>
<feature type="domain" description="Calcineurin-like phosphoesterase" evidence="2">
    <location>
        <begin position="83"/>
        <end position="273"/>
    </location>
</feature>
<dbReference type="Pfam" id="PF00149">
    <property type="entry name" value="Metallophos"/>
    <property type="match status" value="1"/>
</dbReference>
<dbReference type="eggNOG" id="COG1409">
    <property type="taxonomic scope" value="Bacteria"/>
</dbReference>
<gene>
    <name evidence="3" type="ORF">J421_1762</name>
</gene>
<evidence type="ECO:0000313" key="4">
    <source>
        <dbReference type="Proteomes" id="UP000019151"/>
    </source>
</evidence>
<dbReference type="InterPro" id="IPR051918">
    <property type="entry name" value="STPP_CPPED1"/>
</dbReference>
<dbReference type="GO" id="GO:0016787">
    <property type="term" value="F:hydrolase activity"/>
    <property type="evidence" value="ECO:0007669"/>
    <property type="project" value="InterPro"/>
</dbReference>
<proteinExistence type="predicted"/>
<keyword evidence="1" id="KW-0732">Signal</keyword>
<name>W0RDY9_9BACT</name>
<dbReference type="Proteomes" id="UP000019151">
    <property type="component" value="Chromosome"/>
</dbReference>
<dbReference type="AlphaFoldDB" id="W0RDY9"/>
<dbReference type="KEGG" id="gba:J421_1762"/>
<dbReference type="InParanoid" id="W0RDY9"/>
<protein>
    <submittedName>
        <fullName evidence="3">Metallophosphoesterase</fullName>
    </submittedName>
</protein>
<dbReference type="InterPro" id="IPR004843">
    <property type="entry name" value="Calcineurin-like_PHP"/>
</dbReference>
<dbReference type="SUPFAM" id="SSF56300">
    <property type="entry name" value="Metallo-dependent phosphatases"/>
    <property type="match status" value="1"/>
</dbReference>
<evidence type="ECO:0000313" key="3">
    <source>
        <dbReference type="EMBL" id="AHG89299.1"/>
    </source>
</evidence>
<dbReference type="EMBL" id="CP007128">
    <property type="protein sequence ID" value="AHG89299.1"/>
    <property type="molecule type" value="Genomic_DNA"/>
</dbReference>
<accession>W0RDY9</accession>
<dbReference type="PANTHER" id="PTHR43143:SF1">
    <property type="entry name" value="SERINE_THREONINE-PROTEIN PHOSPHATASE CPPED1"/>
    <property type="match status" value="1"/>
</dbReference>
<dbReference type="InterPro" id="IPR029052">
    <property type="entry name" value="Metallo-depent_PP-like"/>
</dbReference>